<dbReference type="GO" id="GO:1990063">
    <property type="term" value="C:Bam protein complex"/>
    <property type="evidence" value="ECO:0007669"/>
    <property type="project" value="TreeGrafter"/>
</dbReference>
<comment type="function">
    <text evidence="6">Part of the outer membrane protein assembly complex, which is involved in assembly and insertion of beta-barrel proteins into the outer membrane.</text>
</comment>
<dbReference type="eggNOG" id="COG4105">
    <property type="taxonomic scope" value="Bacteria"/>
</dbReference>
<dbReference type="InterPro" id="IPR011990">
    <property type="entry name" value="TPR-like_helical_dom_sf"/>
</dbReference>
<evidence type="ECO:0000259" key="7">
    <source>
        <dbReference type="Pfam" id="PF13525"/>
    </source>
</evidence>
<evidence type="ECO:0000313" key="9">
    <source>
        <dbReference type="Proteomes" id="UP000029629"/>
    </source>
</evidence>
<dbReference type="SUPFAM" id="SSF48452">
    <property type="entry name" value="TPR-like"/>
    <property type="match status" value="1"/>
</dbReference>
<comment type="subunit">
    <text evidence="6">Part of the Bam complex.</text>
</comment>
<dbReference type="PANTHER" id="PTHR37423:SF1">
    <property type="entry name" value="OUTER MEMBRANE PROTEIN ASSEMBLY FACTOR BAMD"/>
    <property type="match status" value="1"/>
</dbReference>
<dbReference type="GO" id="GO:0043165">
    <property type="term" value="P:Gram-negative-bacterium-type cell outer membrane assembly"/>
    <property type="evidence" value="ECO:0007669"/>
    <property type="project" value="UniProtKB-UniRule"/>
</dbReference>
<dbReference type="InterPro" id="IPR017689">
    <property type="entry name" value="BamD"/>
</dbReference>
<reference evidence="8 9" key="1">
    <citation type="submission" date="2014-07" db="EMBL/GenBank/DDBJ databases">
        <authorList>
            <person name="McCorrison J."/>
            <person name="Sanka R."/>
            <person name="Torralba M."/>
            <person name="Gillis M."/>
            <person name="Haft D.H."/>
            <person name="Methe B."/>
            <person name="Sutton G."/>
            <person name="Nelson K.E."/>
        </authorList>
    </citation>
    <scope>NUCLEOTIDE SEQUENCE [LARGE SCALE GENOMIC DNA]</scope>
    <source>
        <strain evidence="8 9">DNF00040</strain>
    </source>
</reference>
<evidence type="ECO:0000256" key="6">
    <source>
        <dbReference type="HAMAP-Rule" id="MF_00922"/>
    </source>
</evidence>
<dbReference type="CDD" id="cd15830">
    <property type="entry name" value="BamD"/>
    <property type="match status" value="1"/>
</dbReference>
<keyword evidence="3 6" id="KW-0564">Palmitate</keyword>
<dbReference type="GO" id="GO:0051205">
    <property type="term" value="P:protein insertion into membrane"/>
    <property type="evidence" value="ECO:0007669"/>
    <property type="project" value="UniProtKB-UniRule"/>
</dbReference>
<accession>A0A095Z9E8</accession>
<dbReference type="RefSeq" id="WP_018026750.1">
    <property type="nucleotide sequence ID" value="NZ_JRNI01000018.1"/>
</dbReference>
<dbReference type="AlphaFoldDB" id="A0A095Z9E8"/>
<dbReference type="EMBL" id="JRNI01000018">
    <property type="protein sequence ID" value="KGF30976.1"/>
    <property type="molecule type" value="Genomic_DNA"/>
</dbReference>
<evidence type="ECO:0000256" key="2">
    <source>
        <dbReference type="ARBA" id="ARBA00023136"/>
    </source>
</evidence>
<protein>
    <recommendedName>
        <fullName evidence="6">Outer membrane protein assembly factor BamD</fullName>
    </recommendedName>
</protein>
<dbReference type="Proteomes" id="UP000029629">
    <property type="component" value="Unassembled WGS sequence"/>
</dbReference>
<dbReference type="PROSITE" id="PS51257">
    <property type="entry name" value="PROKAR_LIPOPROTEIN"/>
    <property type="match status" value="1"/>
</dbReference>
<dbReference type="PANTHER" id="PTHR37423">
    <property type="entry name" value="SOLUBLE LYTIC MUREIN TRANSGLYCOSYLASE-RELATED"/>
    <property type="match status" value="1"/>
</dbReference>
<sequence length="274" mass="31393">MQTNTFKSIVLVLGVSLLTACSSTRDKINDETIGWSAPQLYDAARENVRSSSWNTASAYLHTIGTRFPYSSYAQQAMIDEAYVLWRDDEPEQAKAVIDRFHRLYPNHPHTDYMLYLKGLITFTPPSAFLSSYTGQDPSERDPKGLRESYAAFSELVERFPQSRYAEDSRLRLNWLISTIAENEVNVAQYYYERHGYVAAINRAQAVLRDFSGVTATERALYIMMKSYEALGLHDQAADAQRVFTQNFPNSDYPEHGLDKDSSWLDVFKPATWFN</sequence>
<evidence type="ECO:0000256" key="4">
    <source>
        <dbReference type="ARBA" id="ARBA00023237"/>
    </source>
</evidence>
<keyword evidence="5 6" id="KW-0449">Lipoprotein</keyword>
<gene>
    <name evidence="6" type="primary">bamD</name>
    <name evidence="8" type="ORF">HMPREF2130_05090</name>
</gene>
<dbReference type="HAMAP" id="MF_00922">
    <property type="entry name" value="OM_assembly_BamD"/>
    <property type="match status" value="1"/>
</dbReference>
<comment type="subcellular location">
    <subcellularLocation>
        <location evidence="6">Cell outer membrane</location>
        <topology evidence="6">Lipid-anchor</topology>
    </subcellularLocation>
</comment>
<dbReference type="GeneID" id="93428488"/>
<proteinExistence type="inferred from homology"/>
<keyword evidence="1 6" id="KW-0732">Signal</keyword>
<evidence type="ECO:0000256" key="5">
    <source>
        <dbReference type="ARBA" id="ARBA00023288"/>
    </source>
</evidence>
<dbReference type="Pfam" id="PF13525">
    <property type="entry name" value="YfiO"/>
    <property type="match status" value="1"/>
</dbReference>
<dbReference type="InterPro" id="IPR039565">
    <property type="entry name" value="BamD-like"/>
</dbReference>
<dbReference type="Gene3D" id="1.25.40.10">
    <property type="entry name" value="Tetratricopeptide repeat domain"/>
    <property type="match status" value="1"/>
</dbReference>
<comment type="caution">
    <text evidence="8">The sequence shown here is derived from an EMBL/GenBank/DDBJ whole genome shotgun (WGS) entry which is preliminary data.</text>
</comment>
<dbReference type="OrthoDB" id="9779191at2"/>
<name>A0A095Z9E8_9BURK</name>
<comment type="similarity">
    <text evidence="6">Belongs to the BamD family.</text>
</comment>
<feature type="domain" description="Outer membrane lipoprotein BamD-like" evidence="7">
    <location>
        <begin position="38"/>
        <end position="240"/>
    </location>
</feature>
<evidence type="ECO:0000256" key="1">
    <source>
        <dbReference type="ARBA" id="ARBA00022729"/>
    </source>
</evidence>
<keyword evidence="4 6" id="KW-0998">Cell outer membrane</keyword>
<evidence type="ECO:0000313" key="8">
    <source>
        <dbReference type="EMBL" id="KGF30976.1"/>
    </source>
</evidence>
<evidence type="ECO:0000256" key="3">
    <source>
        <dbReference type="ARBA" id="ARBA00023139"/>
    </source>
</evidence>
<organism evidence="8 9">
    <name type="scientific">Oligella urethralis DNF00040</name>
    <dbReference type="NCBI Taxonomy" id="1401065"/>
    <lineage>
        <taxon>Bacteria</taxon>
        <taxon>Pseudomonadati</taxon>
        <taxon>Pseudomonadota</taxon>
        <taxon>Betaproteobacteria</taxon>
        <taxon>Burkholderiales</taxon>
        <taxon>Alcaligenaceae</taxon>
        <taxon>Oligella</taxon>
    </lineage>
</organism>
<dbReference type="NCBIfam" id="TIGR03302">
    <property type="entry name" value="OM_YfiO"/>
    <property type="match status" value="1"/>
</dbReference>
<keyword evidence="2 6" id="KW-0472">Membrane</keyword>
<keyword evidence="9" id="KW-1185">Reference proteome</keyword>